<feature type="region of interest" description="Disordered" evidence="5">
    <location>
        <begin position="433"/>
        <end position="497"/>
    </location>
</feature>
<dbReference type="GO" id="GO:0141221">
    <property type="term" value="F:histone deacetylase activity, hydrolytic mechanism"/>
    <property type="evidence" value="ECO:0007669"/>
    <property type="project" value="UniProtKB-EC"/>
</dbReference>
<proteinExistence type="inferred from homology"/>
<dbReference type="Gene3D" id="3.40.800.20">
    <property type="entry name" value="Histone deacetylase domain"/>
    <property type="match status" value="1"/>
</dbReference>
<feature type="domain" description="Histone deacetylase" evidence="6">
    <location>
        <begin position="43"/>
        <end position="325"/>
    </location>
</feature>
<dbReference type="InterPro" id="IPR003084">
    <property type="entry name" value="HDAC_I/II"/>
</dbReference>
<dbReference type="InterPro" id="IPR037138">
    <property type="entry name" value="His_deacetylse_dom_sf"/>
</dbReference>
<gene>
    <name evidence="7" type="ORF">PANT1444_LOCUS18540</name>
</gene>
<dbReference type="GO" id="GO:0040029">
    <property type="term" value="P:epigenetic regulation of gene expression"/>
    <property type="evidence" value="ECO:0007669"/>
    <property type="project" value="TreeGrafter"/>
</dbReference>
<dbReference type="InterPro" id="IPR000286">
    <property type="entry name" value="HDACs"/>
</dbReference>
<feature type="compositionally biased region" description="Low complexity" evidence="5">
    <location>
        <begin position="465"/>
        <end position="485"/>
    </location>
</feature>
<dbReference type="InterPro" id="IPR023696">
    <property type="entry name" value="Ureohydrolase_dom_sf"/>
</dbReference>
<feature type="compositionally biased region" description="Acidic residues" evidence="5">
    <location>
        <begin position="486"/>
        <end position="497"/>
    </location>
</feature>
<organism evidence="7">
    <name type="scientific">Phaeocystis antarctica</name>
    <dbReference type="NCBI Taxonomy" id="33657"/>
    <lineage>
        <taxon>Eukaryota</taxon>
        <taxon>Haptista</taxon>
        <taxon>Haptophyta</taxon>
        <taxon>Prymnesiophyceae</taxon>
        <taxon>Phaeocystales</taxon>
        <taxon>Phaeocystaceae</taxon>
        <taxon>Phaeocystis</taxon>
    </lineage>
</organism>
<name>A0A7S0ND26_9EUKA</name>
<dbReference type="EC" id="3.5.1.98" evidence="2"/>
<comment type="similarity">
    <text evidence="1">Belongs to the histone deacetylase family. HD type 1 subfamily.</text>
</comment>
<dbReference type="SUPFAM" id="SSF52768">
    <property type="entry name" value="Arginase/deacetylase"/>
    <property type="match status" value="1"/>
</dbReference>
<dbReference type="PRINTS" id="PR01270">
    <property type="entry name" value="HDASUPER"/>
</dbReference>
<evidence type="ECO:0000256" key="3">
    <source>
        <dbReference type="ARBA" id="ARBA00022801"/>
    </source>
</evidence>
<evidence type="ECO:0000313" key="7">
    <source>
        <dbReference type="EMBL" id="CAD8506489.1"/>
    </source>
</evidence>
<evidence type="ECO:0000256" key="4">
    <source>
        <dbReference type="ARBA" id="ARBA00022853"/>
    </source>
</evidence>
<dbReference type="PANTHER" id="PTHR10625">
    <property type="entry name" value="HISTONE DEACETYLASE HDAC1-RELATED"/>
    <property type="match status" value="1"/>
</dbReference>
<dbReference type="EMBL" id="HBEP01032840">
    <property type="protein sequence ID" value="CAD8506489.1"/>
    <property type="molecule type" value="Transcribed_RNA"/>
</dbReference>
<evidence type="ECO:0000259" key="6">
    <source>
        <dbReference type="Pfam" id="PF00850"/>
    </source>
</evidence>
<keyword evidence="3" id="KW-0378">Hydrolase</keyword>
<dbReference type="PRINTS" id="PR01271">
    <property type="entry name" value="HISDACETLASE"/>
</dbReference>
<dbReference type="GO" id="GO:0000118">
    <property type="term" value="C:histone deacetylase complex"/>
    <property type="evidence" value="ECO:0007669"/>
    <property type="project" value="UniProtKB-ARBA"/>
</dbReference>
<sequence length="497" mass="52002">MAAPAESSATKRRVRYYLDPNIGVHSSPEASLLKPHIVRLTDELVKAYDLQKEVTVCAARTAALPLLPPQGACRFHTDSYVRFLQQIATNGIDIVDEAANYALNSSVCFSETAWEYSQIYAGASVEGAGSVARGEADVAINWMGGQTHARRDGASGFSYVNDVVLAILSMLHTHERVMFVSTDAWHPSGVEEAFYTTDRVLCVSLHRHTEGFFPGSGGVDDRGHGAGTNHSINMPVSEGLDDDQITSLFVPVVAAAAERFQPSCVVYCAGAGVLSGDRLGCLNVTLEGYGRCLQAVLDIGRPLLVLGGCGFNQINTARAWCHATALICETEVAEELPPHDFVEYYLPESTLKVASIEMTNKNSAESIQATLDASMKAAEQIPARAAAATPPKAAAAAEGDTATGATPAASTDAEAKLISPGLTANEALLASPSFQPQAGNGADVPLDAASALEPAAKDSTDAPVPMETESEAAAAAPEAAPTPTAMEEEGAAPAEDL</sequence>
<evidence type="ECO:0000256" key="1">
    <source>
        <dbReference type="ARBA" id="ARBA00006457"/>
    </source>
</evidence>
<reference evidence="7" key="1">
    <citation type="submission" date="2021-01" db="EMBL/GenBank/DDBJ databases">
        <authorList>
            <person name="Corre E."/>
            <person name="Pelletier E."/>
            <person name="Niang G."/>
            <person name="Scheremetjew M."/>
            <person name="Finn R."/>
            <person name="Kale V."/>
            <person name="Holt S."/>
            <person name="Cochrane G."/>
            <person name="Meng A."/>
            <person name="Brown T."/>
            <person name="Cohen L."/>
        </authorList>
    </citation>
    <scope>NUCLEOTIDE SEQUENCE</scope>
    <source>
        <strain evidence="7">CCMP1374</strain>
    </source>
</reference>
<dbReference type="Pfam" id="PF00850">
    <property type="entry name" value="Hist_deacetyl"/>
    <property type="match status" value="1"/>
</dbReference>
<protein>
    <recommendedName>
        <fullName evidence="2">histone deacetylase</fullName>
        <ecNumber evidence="2">3.5.1.98</ecNumber>
    </recommendedName>
</protein>
<dbReference type="InterPro" id="IPR023801">
    <property type="entry name" value="His_deacetylse_dom"/>
</dbReference>
<evidence type="ECO:0000256" key="2">
    <source>
        <dbReference type="ARBA" id="ARBA00012111"/>
    </source>
</evidence>
<dbReference type="AlphaFoldDB" id="A0A7S0ND26"/>
<evidence type="ECO:0000256" key="5">
    <source>
        <dbReference type="SAM" id="MobiDB-lite"/>
    </source>
</evidence>
<dbReference type="PANTHER" id="PTHR10625:SF10">
    <property type="entry name" value="HISTONE DEACETYLASE HDAC1"/>
    <property type="match status" value="1"/>
</dbReference>
<accession>A0A7S0ND26</accession>
<feature type="compositionally biased region" description="Low complexity" evidence="5">
    <location>
        <begin position="382"/>
        <end position="412"/>
    </location>
</feature>
<feature type="region of interest" description="Disordered" evidence="5">
    <location>
        <begin position="382"/>
        <end position="413"/>
    </location>
</feature>
<keyword evidence="4" id="KW-0156">Chromatin regulator</keyword>